<dbReference type="GO" id="GO:0017148">
    <property type="term" value="P:negative regulation of translation"/>
    <property type="evidence" value="ECO:0007669"/>
    <property type="project" value="TreeGrafter"/>
</dbReference>
<sequence>MSFLRKRCNINPARGAFHYRSPGKIFWRTVRAPRDLINASSGMLPHKTPHGNAALKNLRVYEGVPSAYDRVKKMNAPIANRH</sequence>
<dbReference type="GO" id="GO:0006412">
    <property type="term" value="P:translation"/>
    <property type="evidence" value="ECO:0007669"/>
    <property type="project" value="InterPro"/>
</dbReference>
<reference evidence="6" key="1">
    <citation type="submission" date="2017-02" db="UniProtKB">
        <authorList>
            <consortium name="WormBaseParasite"/>
        </authorList>
    </citation>
    <scope>IDENTIFICATION</scope>
</reference>
<evidence type="ECO:0000313" key="6">
    <source>
        <dbReference type="WBParaSite" id="NBR_0000449701-mRNA-1"/>
    </source>
</evidence>
<keyword evidence="5" id="KW-1185">Reference proteome</keyword>
<evidence type="ECO:0000256" key="1">
    <source>
        <dbReference type="ARBA" id="ARBA00006227"/>
    </source>
</evidence>
<dbReference type="GO" id="GO:0003729">
    <property type="term" value="F:mRNA binding"/>
    <property type="evidence" value="ECO:0007669"/>
    <property type="project" value="TreeGrafter"/>
</dbReference>
<protein>
    <submittedName>
        <fullName evidence="6">60S ribosomal protein L13a</fullName>
    </submittedName>
</protein>
<comment type="similarity">
    <text evidence="1">Belongs to the universal ribosomal protein uL13 family.</text>
</comment>
<dbReference type="AlphaFoldDB" id="A0A0N4XPP5"/>
<organism evidence="6">
    <name type="scientific">Nippostrongylus brasiliensis</name>
    <name type="common">Rat hookworm</name>
    <dbReference type="NCBI Taxonomy" id="27835"/>
    <lineage>
        <taxon>Eukaryota</taxon>
        <taxon>Metazoa</taxon>
        <taxon>Ecdysozoa</taxon>
        <taxon>Nematoda</taxon>
        <taxon>Chromadorea</taxon>
        <taxon>Rhabditida</taxon>
        <taxon>Rhabditina</taxon>
        <taxon>Rhabditomorpha</taxon>
        <taxon>Strongyloidea</taxon>
        <taxon>Heligmosomidae</taxon>
        <taxon>Nippostrongylus</taxon>
    </lineage>
</organism>
<dbReference type="Gene3D" id="3.90.1180.10">
    <property type="entry name" value="Ribosomal protein L13"/>
    <property type="match status" value="1"/>
</dbReference>
<keyword evidence="2" id="KW-0689">Ribosomal protein</keyword>
<dbReference type="OMA" id="PFRIFYK"/>
<dbReference type="Proteomes" id="UP000271162">
    <property type="component" value="Unassembled WGS sequence"/>
</dbReference>
<evidence type="ECO:0000256" key="2">
    <source>
        <dbReference type="ARBA" id="ARBA00022980"/>
    </source>
</evidence>
<dbReference type="PANTHER" id="PTHR11545:SF3">
    <property type="entry name" value="LARGE RIBOSOMAL SUBUNIT PROTEIN UL13"/>
    <property type="match status" value="1"/>
</dbReference>
<keyword evidence="3" id="KW-0687">Ribonucleoprotein</keyword>
<reference evidence="4 5" key="2">
    <citation type="submission" date="2018-11" db="EMBL/GenBank/DDBJ databases">
        <authorList>
            <consortium name="Pathogen Informatics"/>
        </authorList>
    </citation>
    <scope>NUCLEOTIDE SEQUENCE [LARGE SCALE GENOMIC DNA]</scope>
</reference>
<gene>
    <name evidence="4" type="ORF">NBR_LOCUS4499</name>
</gene>
<dbReference type="PANTHER" id="PTHR11545">
    <property type="entry name" value="RIBOSOMAL PROTEIN L13"/>
    <property type="match status" value="1"/>
</dbReference>
<dbReference type="STRING" id="27835.A0A0N4XPP5"/>
<dbReference type="GO" id="GO:0022625">
    <property type="term" value="C:cytosolic large ribosomal subunit"/>
    <property type="evidence" value="ECO:0007669"/>
    <property type="project" value="TreeGrafter"/>
</dbReference>
<accession>A0A0N4XPP5</accession>
<dbReference type="GO" id="GO:0003735">
    <property type="term" value="F:structural constituent of ribosome"/>
    <property type="evidence" value="ECO:0007669"/>
    <property type="project" value="InterPro"/>
</dbReference>
<dbReference type="EMBL" id="UYSL01008547">
    <property type="protein sequence ID" value="VDL68088.1"/>
    <property type="molecule type" value="Genomic_DNA"/>
</dbReference>
<proteinExistence type="inferred from homology"/>
<evidence type="ECO:0000256" key="3">
    <source>
        <dbReference type="ARBA" id="ARBA00023274"/>
    </source>
</evidence>
<dbReference type="SUPFAM" id="SSF52161">
    <property type="entry name" value="Ribosomal protein L13"/>
    <property type="match status" value="1"/>
</dbReference>
<name>A0A0N4XPP5_NIPBR</name>
<evidence type="ECO:0000313" key="5">
    <source>
        <dbReference type="Proteomes" id="UP000271162"/>
    </source>
</evidence>
<dbReference type="InterPro" id="IPR036899">
    <property type="entry name" value="Ribosomal_uL13_sf"/>
</dbReference>
<dbReference type="WBParaSite" id="NBR_0000449701-mRNA-1">
    <property type="protein sequence ID" value="NBR_0000449701-mRNA-1"/>
    <property type="gene ID" value="NBR_0000449701"/>
</dbReference>
<dbReference type="InterPro" id="IPR005822">
    <property type="entry name" value="Ribosomal_uL13"/>
</dbReference>
<evidence type="ECO:0000313" key="4">
    <source>
        <dbReference type="EMBL" id="VDL68088.1"/>
    </source>
</evidence>